<evidence type="ECO:0000313" key="3">
    <source>
        <dbReference type="Proteomes" id="UP001222770"/>
    </source>
</evidence>
<dbReference type="Pfam" id="PF20109">
    <property type="entry name" value="Trans_reg_dom"/>
    <property type="match status" value="1"/>
</dbReference>
<evidence type="ECO:0000313" key="2">
    <source>
        <dbReference type="EMBL" id="MDF8335493.1"/>
    </source>
</evidence>
<keyword evidence="3" id="KW-1185">Reference proteome</keyword>
<protein>
    <submittedName>
        <fullName evidence="2">DUF6499 domain-containing protein</fullName>
    </submittedName>
</protein>
<name>A0ABT6CQF9_9SPHN</name>
<comment type="caution">
    <text evidence="2">The sequence shown here is derived from an EMBL/GenBank/DDBJ whole genome shotgun (WGS) entry which is preliminary data.</text>
</comment>
<sequence length="82" mass="9204">MLPDASNWRSAAHYDHVEKLTASGLAWEWLRRNEAYNSDFEALSAKGADGDALAKSIRERWRLRFRGRSISRSVGGVDLLAA</sequence>
<feature type="domain" description="Transcriptional regulator-like" evidence="1">
    <location>
        <begin position="7"/>
        <end position="66"/>
    </location>
</feature>
<dbReference type="RefSeq" id="WP_277280456.1">
    <property type="nucleotide sequence ID" value="NZ_JAROCY010000029.1"/>
</dbReference>
<accession>A0ABT6CQF9</accession>
<proteinExistence type="predicted"/>
<reference evidence="2 3" key="1">
    <citation type="submission" date="2023-03" db="EMBL/GenBank/DDBJ databases">
        <title>Novosphingobium cyanobacteriorum sp. nov., isolated from a eutrophic reservoir during the Microcystis bloom period.</title>
        <authorList>
            <person name="Kang M."/>
            <person name="Le V."/>
            <person name="Ko S.-R."/>
            <person name="Lee S.-A."/>
            <person name="Ahn C.-Y."/>
        </authorList>
    </citation>
    <scope>NUCLEOTIDE SEQUENCE [LARGE SCALE GENOMIC DNA]</scope>
    <source>
        <strain evidence="2 3">HBC54</strain>
    </source>
</reference>
<dbReference type="Proteomes" id="UP001222770">
    <property type="component" value="Unassembled WGS sequence"/>
</dbReference>
<dbReference type="InterPro" id="IPR045465">
    <property type="entry name" value="Trans_reg_dom"/>
</dbReference>
<evidence type="ECO:0000259" key="1">
    <source>
        <dbReference type="Pfam" id="PF20109"/>
    </source>
</evidence>
<organism evidence="2 3">
    <name type="scientific">Novosphingobium cyanobacteriorum</name>
    <dbReference type="NCBI Taxonomy" id="3024215"/>
    <lineage>
        <taxon>Bacteria</taxon>
        <taxon>Pseudomonadati</taxon>
        <taxon>Pseudomonadota</taxon>
        <taxon>Alphaproteobacteria</taxon>
        <taxon>Sphingomonadales</taxon>
        <taxon>Sphingomonadaceae</taxon>
        <taxon>Novosphingobium</taxon>
    </lineage>
</organism>
<dbReference type="EMBL" id="JAROCY010000029">
    <property type="protein sequence ID" value="MDF8335493.1"/>
    <property type="molecule type" value="Genomic_DNA"/>
</dbReference>
<gene>
    <name evidence="2" type="ORF">POM99_19985</name>
</gene>